<dbReference type="InterPro" id="IPR047650">
    <property type="entry name" value="Transpos_IS110"/>
</dbReference>
<organism evidence="4 5">
    <name type="scientific">Chromobacterium subtsugae</name>
    <dbReference type="NCBI Taxonomy" id="251747"/>
    <lineage>
        <taxon>Bacteria</taxon>
        <taxon>Pseudomonadati</taxon>
        <taxon>Pseudomonadota</taxon>
        <taxon>Betaproteobacteria</taxon>
        <taxon>Neisseriales</taxon>
        <taxon>Chromobacteriaceae</taxon>
        <taxon>Chromobacterium</taxon>
    </lineage>
</organism>
<evidence type="ECO:0000259" key="2">
    <source>
        <dbReference type="Pfam" id="PF01548"/>
    </source>
</evidence>
<evidence type="ECO:0000259" key="3">
    <source>
        <dbReference type="Pfam" id="PF02371"/>
    </source>
</evidence>
<dbReference type="Pfam" id="PF02371">
    <property type="entry name" value="Transposase_20"/>
    <property type="match status" value="1"/>
</dbReference>
<protein>
    <submittedName>
        <fullName evidence="4">IS110 family transposase</fullName>
    </submittedName>
</protein>
<keyword evidence="1" id="KW-0175">Coiled coil</keyword>
<feature type="domain" description="Transposase IS110-like N-terminal" evidence="2">
    <location>
        <begin position="4"/>
        <end position="151"/>
    </location>
</feature>
<dbReference type="Proteomes" id="UP000711178">
    <property type="component" value="Unassembled WGS sequence"/>
</dbReference>
<dbReference type="Pfam" id="PF01548">
    <property type="entry name" value="DEDD_Tnp_IS110"/>
    <property type="match status" value="1"/>
</dbReference>
<evidence type="ECO:0000256" key="1">
    <source>
        <dbReference type="SAM" id="Coils"/>
    </source>
</evidence>
<proteinExistence type="predicted"/>
<dbReference type="PANTHER" id="PTHR33055:SF3">
    <property type="entry name" value="PUTATIVE TRANSPOSASE FOR IS117-RELATED"/>
    <property type="match status" value="1"/>
</dbReference>
<feature type="coiled-coil region" evidence="1">
    <location>
        <begin position="130"/>
        <end position="198"/>
    </location>
</feature>
<feature type="domain" description="Transposase IS116/IS110/IS902 C-terminal" evidence="3">
    <location>
        <begin position="200"/>
        <end position="285"/>
    </location>
</feature>
<name>A0ABS7FB53_9NEIS</name>
<evidence type="ECO:0000313" key="4">
    <source>
        <dbReference type="EMBL" id="MBW8287299.1"/>
    </source>
</evidence>
<dbReference type="InterPro" id="IPR002525">
    <property type="entry name" value="Transp_IS110-like_N"/>
</dbReference>
<dbReference type="GeneID" id="89686796"/>
<sequence length="327" mass="35839">MHYLGIDVAKAKLDCTLLLDAANKRKAKCVSNDKTGIHALLSWLTKQGLEPRQVHAVMEGTGVYHEQAAIALCDADVIVSIINPAQIRDFAKGLAIRTKTDGVDSLVLARYGALLQPMAWMPPSRQARALQALLARREALQQDLRRELNRQEKAEATDTPELIQQSLIESIAFIGTQLAKLQQDIDDHIDRHPELKADLALLSSIPAIGPQSGSNLLAIIHTHHFVSAEQLAAYLGLVPVERQSGSSLLGRAHLSKAGPARLRAVLYMAAVVAIRYNPHVKALYQRLLARGKTKMSALGAAMRKLVHLCFGVLKTRQPYRADYARAA</sequence>
<dbReference type="RefSeq" id="WP_047244354.1">
    <property type="nucleotide sequence ID" value="NZ_CP142381.1"/>
</dbReference>
<comment type="caution">
    <text evidence="4">The sequence shown here is derived from an EMBL/GenBank/DDBJ whole genome shotgun (WGS) entry which is preliminary data.</text>
</comment>
<reference evidence="4 5" key="1">
    <citation type="submission" date="2021-05" db="EMBL/GenBank/DDBJ databases">
        <title>Draft Whole Genome Sequencing Of Biosensor Chromobacterium violaceum Strain CV026 Reveals A Regulatory RNA In Chromobacterium violaceum Phenotype Regulatory Network.</title>
        <authorList>
            <person name="Hong K.W."/>
            <person name="Chan K.G."/>
            <person name="Chang C.-Y."/>
        </authorList>
    </citation>
    <scope>NUCLEOTIDE SEQUENCE [LARGE SCALE GENOMIC DNA]</scope>
    <source>
        <strain evidence="4 5">ATCC 31532</strain>
    </source>
</reference>
<dbReference type="PANTHER" id="PTHR33055">
    <property type="entry name" value="TRANSPOSASE FOR INSERTION SEQUENCE ELEMENT IS1111A"/>
    <property type="match status" value="1"/>
</dbReference>
<keyword evidence="5" id="KW-1185">Reference proteome</keyword>
<dbReference type="NCBIfam" id="NF033542">
    <property type="entry name" value="transpos_IS110"/>
    <property type="match status" value="1"/>
</dbReference>
<gene>
    <name evidence="4" type="ORF">KIF53_06620</name>
</gene>
<accession>A0ABS7FB53</accession>
<evidence type="ECO:0000313" key="5">
    <source>
        <dbReference type="Proteomes" id="UP000711178"/>
    </source>
</evidence>
<dbReference type="EMBL" id="JAHDTB010000004">
    <property type="protein sequence ID" value="MBW8287299.1"/>
    <property type="molecule type" value="Genomic_DNA"/>
</dbReference>
<dbReference type="InterPro" id="IPR003346">
    <property type="entry name" value="Transposase_20"/>
</dbReference>